<comment type="caution">
    <text evidence="2">The sequence shown here is derived from an EMBL/GenBank/DDBJ whole genome shotgun (WGS) entry which is preliminary data.</text>
</comment>
<sequence>MKTSLIKTHFNDNKYRFSLSSLSGSTILNSIAYTDEDAMKNAIAQLHGMQVGRGNFERKTNHAGQFLFHLKDANGQLLGYSLPYGSEAGMENGIKNLTNSLNALKKTYDQ</sequence>
<feature type="domain" description="DUF1508" evidence="1">
    <location>
        <begin position="63"/>
        <end position="96"/>
    </location>
</feature>
<organism evidence="2 3">
    <name type="scientific">Zobellia uliginosa</name>
    <dbReference type="NCBI Taxonomy" id="143224"/>
    <lineage>
        <taxon>Bacteria</taxon>
        <taxon>Pseudomonadati</taxon>
        <taxon>Bacteroidota</taxon>
        <taxon>Flavobacteriia</taxon>
        <taxon>Flavobacteriales</taxon>
        <taxon>Flavobacteriaceae</taxon>
        <taxon>Zobellia</taxon>
    </lineage>
</organism>
<name>A0ABY1KP77_9FLAO</name>
<dbReference type="RefSeq" id="WP_076454611.1">
    <property type="nucleotide sequence ID" value="NZ_FTOB01000002.1"/>
</dbReference>
<dbReference type="EMBL" id="FTOB01000002">
    <property type="protein sequence ID" value="SIS56456.1"/>
    <property type="molecule type" value="Genomic_DNA"/>
</dbReference>
<protein>
    <recommendedName>
        <fullName evidence="1">DUF1508 domain-containing protein</fullName>
    </recommendedName>
</protein>
<dbReference type="InterPro" id="IPR051141">
    <property type="entry name" value="UPF0339_domain"/>
</dbReference>
<dbReference type="SUPFAM" id="SSF160113">
    <property type="entry name" value="YegP-like"/>
    <property type="match status" value="2"/>
</dbReference>
<evidence type="ECO:0000313" key="2">
    <source>
        <dbReference type="EMBL" id="SIS56456.1"/>
    </source>
</evidence>
<accession>A0ABY1KP77</accession>
<proteinExistence type="predicted"/>
<dbReference type="InterPro" id="IPR036913">
    <property type="entry name" value="YegP-like_sf"/>
</dbReference>
<dbReference type="Proteomes" id="UP000185728">
    <property type="component" value="Unassembled WGS sequence"/>
</dbReference>
<evidence type="ECO:0000313" key="3">
    <source>
        <dbReference type="Proteomes" id="UP000185728"/>
    </source>
</evidence>
<keyword evidence="3" id="KW-1185">Reference proteome</keyword>
<reference evidence="2 3" key="1">
    <citation type="submission" date="2017-01" db="EMBL/GenBank/DDBJ databases">
        <authorList>
            <person name="Varghese N."/>
            <person name="Submissions S."/>
        </authorList>
    </citation>
    <scope>NUCLEOTIDE SEQUENCE [LARGE SCALE GENOMIC DNA]</scope>
    <source>
        <strain evidence="2 3">DSM 2061</strain>
    </source>
</reference>
<dbReference type="PANTHER" id="PTHR40606:SF1">
    <property type="entry name" value="UPF0339 PROTEIN YEGP"/>
    <property type="match status" value="1"/>
</dbReference>
<dbReference type="InterPro" id="IPR010879">
    <property type="entry name" value="DUF1508"/>
</dbReference>
<dbReference type="Pfam" id="PF07411">
    <property type="entry name" value="DUF1508"/>
    <property type="match status" value="1"/>
</dbReference>
<dbReference type="Gene3D" id="2.30.29.80">
    <property type="match status" value="1"/>
</dbReference>
<dbReference type="PANTHER" id="PTHR40606">
    <property type="match status" value="1"/>
</dbReference>
<evidence type="ECO:0000259" key="1">
    <source>
        <dbReference type="Pfam" id="PF07411"/>
    </source>
</evidence>
<gene>
    <name evidence="2" type="ORF">SAMN05421766_102755</name>
</gene>